<comment type="caution">
    <text evidence="1">The sequence shown here is derived from an EMBL/GenBank/DDBJ whole genome shotgun (WGS) entry which is preliminary data.</text>
</comment>
<protein>
    <submittedName>
        <fullName evidence="1">Glycosyltransferase family 4 protein</fullName>
        <ecNumber evidence="1">2.4.-.-</ecNumber>
    </submittedName>
</protein>
<proteinExistence type="predicted"/>
<dbReference type="CDD" id="cd03801">
    <property type="entry name" value="GT4_PimA-like"/>
    <property type="match status" value="1"/>
</dbReference>
<gene>
    <name evidence="1" type="ORF">ACFPOC_02950</name>
</gene>
<dbReference type="Proteomes" id="UP001596056">
    <property type="component" value="Unassembled WGS sequence"/>
</dbReference>
<accession>A0ABW0S8Z0</accession>
<reference evidence="2" key="1">
    <citation type="journal article" date="2019" name="Int. J. Syst. Evol. Microbiol.">
        <title>The Global Catalogue of Microorganisms (GCM) 10K type strain sequencing project: providing services to taxonomists for standard genome sequencing and annotation.</title>
        <authorList>
            <consortium name="The Broad Institute Genomics Platform"/>
            <consortium name="The Broad Institute Genome Sequencing Center for Infectious Disease"/>
            <person name="Wu L."/>
            <person name="Ma J."/>
        </authorList>
    </citation>
    <scope>NUCLEOTIDE SEQUENCE [LARGE SCALE GENOMIC DNA]</scope>
    <source>
        <strain evidence="2">KACC 11588</strain>
    </source>
</reference>
<dbReference type="Gene3D" id="3.40.50.2000">
    <property type="entry name" value="Glycogen Phosphorylase B"/>
    <property type="match status" value="2"/>
</dbReference>
<dbReference type="GO" id="GO:0016757">
    <property type="term" value="F:glycosyltransferase activity"/>
    <property type="evidence" value="ECO:0007669"/>
    <property type="project" value="UniProtKB-KW"/>
</dbReference>
<organism evidence="1 2">
    <name type="scientific">Rubellimicrobium aerolatum</name>
    <dbReference type="NCBI Taxonomy" id="490979"/>
    <lineage>
        <taxon>Bacteria</taxon>
        <taxon>Pseudomonadati</taxon>
        <taxon>Pseudomonadota</taxon>
        <taxon>Alphaproteobacteria</taxon>
        <taxon>Rhodobacterales</taxon>
        <taxon>Roseobacteraceae</taxon>
        <taxon>Rubellimicrobium</taxon>
    </lineage>
</organism>
<evidence type="ECO:0000313" key="2">
    <source>
        <dbReference type="Proteomes" id="UP001596056"/>
    </source>
</evidence>
<dbReference type="EC" id="2.4.-.-" evidence="1"/>
<keyword evidence="1" id="KW-0328">Glycosyltransferase</keyword>
<dbReference type="Pfam" id="PF13692">
    <property type="entry name" value="Glyco_trans_1_4"/>
    <property type="match status" value="1"/>
</dbReference>
<keyword evidence="1" id="KW-0808">Transferase</keyword>
<dbReference type="InterPro" id="IPR050194">
    <property type="entry name" value="Glycosyltransferase_grp1"/>
</dbReference>
<dbReference type="PANTHER" id="PTHR45947">
    <property type="entry name" value="SULFOQUINOVOSYL TRANSFERASE SQD2"/>
    <property type="match status" value="1"/>
</dbReference>
<sequence length="418" mass="45278">MSETVMNKVMLTGASPATVRFPAWPAQDRPGDATALGTPLSIRTLLTLPYTGQGVSYCCDQVLCATSSEADRADLIVPYTKGRQPGVEFRSLLSTRLGTLANRVAPARTRRMAELAFLRSLPARSPGTVAYIWSETSPAFGRELRSRGVTVVREKVNCGKALAKRVLDDAYHRLDLSPHHRITEADIQEERERLALSDAVFCPSGEVESSLRELDLPGTQLLSASYGFDPARLVPRNGPLLKPSEDGPTFLFVGSICVRKGAHLLLRAWARSGVKGRLVLAGGIEDVIETLCATELARPDVLRLPFVQDVGGLYASADAFVFPSLEEGNPLVTNEAAHCGLPMIVSPMGAGRVVRNGIDGFILDPYDADGWVEALRTIAASPGLRERMGGSVRERSRDFTWSRVGEVRRGLLQDLVAG</sequence>
<evidence type="ECO:0000313" key="1">
    <source>
        <dbReference type="EMBL" id="MFC5565370.1"/>
    </source>
</evidence>
<dbReference type="EMBL" id="JBHSNA010000002">
    <property type="protein sequence ID" value="MFC5565370.1"/>
    <property type="molecule type" value="Genomic_DNA"/>
</dbReference>
<dbReference type="SUPFAM" id="SSF53756">
    <property type="entry name" value="UDP-Glycosyltransferase/glycogen phosphorylase"/>
    <property type="match status" value="1"/>
</dbReference>
<dbReference type="RefSeq" id="WP_209837734.1">
    <property type="nucleotide sequence ID" value="NZ_JAGGJP010000002.1"/>
</dbReference>
<keyword evidence="2" id="KW-1185">Reference proteome</keyword>
<name>A0ABW0S8Z0_9RHOB</name>
<dbReference type="PANTHER" id="PTHR45947:SF3">
    <property type="entry name" value="SULFOQUINOVOSYL TRANSFERASE SQD2"/>
    <property type="match status" value="1"/>
</dbReference>